<organism evidence="1 2">
    <name type="scientific">Vibrio penaeicida</name>
    <dbReference type="NCBI Taxonomy" id="104609"/>
    <lineage>
        <taxon>Bacteria</taxon>
        <taxon>Pseudomonadati</taxon>
        <taxon>Pseudomonadota</taxon>
        <taxon>Gammaproteobacteria</taxon>
        <taxon>Vibrionales</taxon>
        <taxon>Vibrionaceae</taxon>
        <taxon>Vibrio</taxon>
    </lineage>
</organism>
<evidence type="ECO:0000313" key="1">
    <source>
        <dbReference type="EMBL" id="GLQ73578.1"/>
    </source>
</evidence>
<evidence type="ECO:0000313" key="2">
    <source>
        <dbReference type="Proteomes" id="UP001156690"/>
    </source>
</evidence>
<dbReference type="EMBL" id="BSNX01000037">
    <property type="protein sequence ID" value="GLQ73578.1"/>
    <property type="molecule type" value="Genomic_DNA"/>
</dbReference>
<gene>
    <name evidence="1" type="ORF">GCM10007932_29380</name>
</gene>
<evidence type="ECO:0008006" key="3">
    <source>
        <dbReference type="Google" id="ProtNLM"/>
    </source>
</evidence>
<comment type="caution">
    <text evidence="1">The sequence shown here is derived from an EMBL/GenBank/DDBJ whole genome shotgun (WGS) entry which is preliminary data.</text>
</comment>
<protein>
    <recommendedName>
        <fullName evidence="3">DUF2927 domain-containing protein</fullName>
    </recommendedName>
</protein>
<dbReference type="InterPro" id="IPR021323">
    <property type="entry name" value="DUF2927"/>
</dbReference>
<accession>A0AAV5NSW4</accession>
<reference evidence="2" key="1">
    <citation type="journal article" date="2019" name="Int. J. Syst. Evol. Microbiol.">
        <title>The Global Catalogue of Microorganisms (GCM) 10K type strain sequencing project: providing services to taxonomists for standard genome sequencing and annotation.</title>
        <authorList>
            <consortium name="The Broad Institute Genomics Platform"/>
            <consortium name="The Broad Institute Genome Sequencing Center for Infectious Disease"/>
            <person name="Wu L."/>
            <person name="Ma J."/>
        </authorList>
    </citation>
    <scope>NUCLEOTIDE SEQUENCE [LARGE SCALE GENOMIC DNA]</scope>
    <source>
        <strain evidence="2">NBRC 15640</strain>
    </source>
</reference>
<name>A0AAV5NSW4_9VIBR</name>
<proteinExistence type="predicted"/>
<dbReference type="RefSeq" id="WP_224055106.1">
    <property type="nucleotide sequence ID" value="NZ_AP025144.1"/>
</dbReference>
<dbReference type="Pfam" id="PF11150">
    <property type="entry name" value="DUF2927"/>
    <property type="match status" value="1"/>
</dbReference>
<keyword evidence="2" id="KW-1185">Reference proteome</keyword>
<dbReference type="AlphaFoldDB" id="A0AAV5NSW4"/>
<dbReference type="Proteomes" id="UP001156690">
    <property type="component" value="Unassembled WGS sequence"/>
</dbReference>
<sequence>MSKSTKFASYLIGFLVLFSYPIYSYSQTSHRWLDTAYLEEAFYEVALKNEYDSEKQNVRKWREPIKIFIEHKVPDEDIHTELAQMHIKHLSYLTNHPISLTNDLEEANIIWVYTRLSIWEDDIVRVLGKPSLQHSGKAICMANFKTDVGGELIRGGIIIPVDQARSKGKLLGCVVEEITQLLGLPNDSDKVYPSIFNDASPEDLLSPLDGLLLKILYHPSLKVGMSREEAEPIVKQIIADFKNDGTLESAIREVRKGELYPLMGF</sequence>